<keyword evidence="2" id="KW-1185">Reference proteome</keyword>
<dbReference type="AlphaFoldDB" id="A0A2T0M942"/>
<protein>
    <submittedName>
        <fullName evidence="1">Uncharacterized protein</fullName>
    </submittedName>
</protein>
<reference evidence="1 2" key="1">
    <citation type="submission" date="2018-03" db="EMBL/GenBank/DDBJ databases">
        <title>Genomic Encyclopedia of Archaeal and Bacterial Type Strains, Phase II (KMG-II): from individual species to whole genera.</title>
        <authorList>
            <person name="Goeker M."/>
        </authorList>
    </citation>
    <scope>NUCLEOTIDE SEQUENCE [LARGE SCALE GENOMIC DNA]</scope>
    <source>
        <strain evidence="1 2">DSM 25027</strain>
    </source>
</reference>
<accession>A0A2T0M942</accession>
<evidence type="ECO:0000313" key="1">
    <source>
        <dbReference type="EMBL" id="PRX54057.1"/>
    </source>
</evidence>
<gene>
    <name evidence="1" type="ORF">CLV81_2453</name>
</gene>
<sequence>MDNSTSSPKSAVMKFWKKNLFIISLLGIQSLSLTASFKATNACEYANSNMEYIKDQTETAISSPELQITKYYAYKAINGIEKTRSNFNACGCQEAISSLDDVLINLKEATKADTHSSSKQALQKALKNTLKGIRELKDFGLTVNNVYGDNMLVLNTKEVLDAQGGILLPEGKQLEQQIHNGLRNFEISIDNIIKQLDCDEARRFIKKTYENASIKLLDTDLTKPKKIYHQRVKTITKNALAKIEDCQ</sequence>
<proteinExistence type="predicted"/>
<comment type="caution">
    <text evidence="1">The sequence shown here is derived from an EMBL/GenBank/DDBJ whole genome shotgun (WGS) entry which is preliminary data.</text>
</comment>
<name>A0A2T0M942_9FLAO</name>
<evidence type="ECO:0000313" key="2">
    <source>
        <dbReference type="Proteomes" id="UP000237640"/>
    </source>
</evidence>
<dbReference type="EMBL" id="PVYX01000002">
    <property type="protein sequence ID" value="PRX54057.1"/>
    <property type="molecule type" value="Genomic_DNA"/>
</dbReference>
<organism evidence="1 2">
    <name type="scientific">Flagellimonas meridianipacifica</name>
    <dbReference type="NCBI Taxonomy" id="1080225"/>
    <lineage>
        <taxon>Bacteria</taxon>
        <taxon>Pseudomonadati</taxon>
        <taxon>Bacteroidota</taxon>
        <taxon>Flavobacteriia</taxon>
        <taxon>Flavobacteriales</taxon>
        <taxon>Flavobacteriaceae</taxon>
        <taxon>Flagellimonas</taxon>
    </lineage>
</organism>
<dbReference type="Proteomes" id="UP000237640">
    <property type="component" value="Unassembled WGS sequence"/>
</dbReference>